<feature type="transmembrane region" description="Helical" evidence="1">
    <location>
        <begin position="52"/>
        <end position="72"/>
    </location>
</feature>
<name>A0A5C7FGD3_9BACT</name>
<dbReference type="Pfam" id="PF03203">
    <property type="entry name" value="MerC"/>
    <property type="match status" value="1"/>
</dbReference>
<dbReference type="Proteomes" id="UP000321907">
    <property type="component" value="Unassembled WGS sequence"/>
</dbReference>
<dbReference type="OrthoDB" id="1274419at2"/>
<feature type="transmembrane region" description="Helical" evidence="1">
    <location>
        <begin position="12"/>
        <end position="32"/>
    </location>
</feature>
<keyword evidence="1" id="KW-0812">Transmembrane</keyword>
<sequence>MNPFVNKPDFVGMLSSGLCAIHCAVAPVFFAAQPLVHDAISEASHHGHEHGHGLWGSLDIIFLVLSLVAVYYAAKASQQTKTRAWLWIGWGVFAAGLLMEHLGMVGWLMYVGSAILVVTHLINFRQCRLPNQPVS</sequence>
<dbReference type="InterPro" id="IPR004891">
    <property type="entry name" value="Mercury-R_MerC"/>
</dbReference>
<proteinExistence type="predicted"/>
<feature type="transmembrane region" description="Helical" evidence="1">
    <location>
        <begin position="107"/>
        <end position="124"/>
    </location>
</feature>
<protein>
    <submittedName>
        <fullName evidence="2">MerC domain-containing protein</fullName>
    </submittedName>
</protein>
<gene>
    <name evidence="2" type="ORF">FUA23_07225</name>
</gene>
<comment type="caution">
    <text evidence="2">The sequence shown here is derived from an EMBL/GenBank/DDBJ whole genome shotgun (WGS) entry which is preliminary data.</text>
</comment>
<evidence type="ECO:0000256" key="1">
    <source>
        <dbReference type="SAM" id="Phobius"/>
    </source>
</evidence>
<accession>A0A5C7FGD3</accession>
<dbReference type="RefSeq" id="WP_147930061.1">
    <property type="nucleotide sequence ID" value="NZ_VOXD01000008.1"/>
</dbReference>
<dbReference type="GO" id="GO:0015097">
    <property type="term" value="F:mercury ion transmembrane transporter activity"/>
    <property type="evidence" value="ECO:0007669"/>
    <property type="project" value="InterPro"/>
</dbReference>
<evidence type="ECO:0000313" key="2">
    <source>
        <dbReference type="EMBL" id="TXF90304.1"/>
    </source>
</evidence>
<keyword evidence="3" id="KW-1185">Reference proteome</keyword>
<evidence type="ECO:0000313" key="3">
    <source>
        <dbReference type="Proteomes" id="UP000321907"/>
    </source>
</evidence>
<feature type="transmembrane region" description="Helical" evidence="1">
    <location>
        <begin position="84"/>
        <end position="101"/>
    </location>
</feature>
<keyword evidence="1" id="KW-0472">Membrane</keyword>
<keyword evidence="1" id="KW-1133">Transmembrane helix</keyword>
<organism evidence="2 3">
    <name type="scientific">Neolewinella aurantiaca</name>
    <dbReference type="NCBI Taxonomy" id="2602767"/>
    <lineage>
        <taxon>Bacteria</taxon>
        <taxon>Pseudomonadati</taxon>
        <taxon>Bacteroidota</taxon>
        <taxon>Saprospiria</taxon>
        <taxon>Saprospirales</taxon>
        <taxon>Lewinellaceae</taxon>
        <taxon>Neolewinella</taxon>
    </lineage>
</organism>
<dbReference type="GO" id="GO:0016020">
    <property type="term" value="C:membrane"/>
    <property type="evidence" value="ECO:0007669"/>
    <property type="project" value="InterPro"/>
</dbReference>
<dbReference type="EMBL" id="VOXD01000008">
    <property type="protein sequence ID" value="TXF90304.1"/>
    <property type="molecule type" value="Genomic_DNA"/>
</dbReference>
<dbReference type="AlphaFoldDB" id="A0A5C7FGD3"/>
<reference evidence="2 3" key="1">
    <citation type="submission" date="2019-08" db="EMBL/GenBank/DDBJ databases">
        <title>Lewinella sp. strain SSH13 Genome sequencing and assembly.</title>
        <authorList>
            <person name="Kim I."/>
        </authorList>
    </citation>
    <scope>NUCLEOTIDE SEQUENCE [LARGE SCALE GENOMIC DNA]</scope>
    <source>
        <strain evidence="2 3">SSH13</strain>
    </source>
</reference>